<dbReference type="EMBL" id="AMRI01000008">
    <property type="protein sequence ID" value="EKE75469.1"/>
    <property type="molecule type" value="Genomic_DNA"/>
</dbReference>
<sequence>MRPYLLLASVLAFGAQADNPYIQNQDKLGGDDGLAFSLFAGYTHGGDNFVAVNYTNGTKENFRFGNRYHLGLGGLWENGTWGAAFNLGYHFNFADGTNGEIELERYTAEFLPYYRWDRHKFLLGPSWHFDVKADIDIDGVHEKFDFDDALGWIVEYNYQITQHNWVGVRYQWVEYDLEKYNGIAVPSGLSGDGDHWGVYYRVVF</sequence>
<reference evidence="2 3" key="1">
    <citation type="journal article" date="2012" name="J. Bacteriol.">
        <title>Genome Sequence of Gallaecimonas xiamenensis Type Strain 3-C-1.</title>
        <authorList>
            <person name="Lai Q."/>
            <person name="Wang L."/>
            <person name="Wang W."/>
            <person name="Shao Z."/>
        </authorList>
    </citation>
    <scope>NUCLEOTIDE SEQUENCE [LARGE SCALE GENOMIC DNA]</scope>
    <source>
        <strain evidence="2 3">3-C-1</strain>
    </source>
</reference>
<feature type="signal peptide" evidence="1">
    <location>
        <begin position="1"/>
        <end position="17"/>
    </location>
</feature>
<dbReference type="SUPFAM" id="SSF56935">
    <property type="entry name" value="Porins"/>
    <property type="match status" value="1"/>
</dbReference>
<evidence type="ECO:0000313" key="3">
    <source>
        <dbReference type="Proteomes" id="UP000006755"/>
    </source>
</evidence>
<dbReference type="RefSeq" id="WP_008483913.1">
    <property type="nucleotide sequence ID" value="NZ_AMRI01000008.1"/>
</dbReference>
<evidence type="ECO:0008006" key="4">
    <source>
        <dbReference type="Google" id="ProtNLM"/>
    </source>
</evidence>
<gene>
    <name evidence="2" type="ORF">B3C1_07324</name>
</gene>
<accession>K2JYQ7</accession>
<comment type="caution">
    <text evidence="2">The sequence shown here is derived from an EMBL/GenBank/DDBJ whole genome shotgun (WGS) entry which is preliminary data.</text>
</comment>
<keyword evidence="1" id="KW-0732">Signal</keyword>
<feature type="chain" id="PRO_5003859576" description="Outer membrane protein beta-barrel domain-containing protein" evidence="1">
    <location>
        <begin position="18"/>
        <end position="204"/>
    </location>
</feature>
<evidence type="ECO:0000313" key="2">
    <source>
        <dbReference type="EMBL" id="EKE75469.1"/>
    </source>
</evidence>
<evidence type="ECO:0000256" key="1">
    <source>
        <dbReference type="SAM" id="SignalP"/>
    </source>
</evidence>
<dbReference type="AlphaFoldDB" id="K2JYQ7"/>
<dbReference type="eggNOG" id="ENOG50337FY">
    <property type="taxonomic scope" value="Bacteria"/>
</dbReference>
<protein>
    <recommendedName>
        <fullName evidence="4">Outer membrane protein beta-barrel domain-containing protein</fullName>
    </recommendedName>
</protein>
<name>K2JYQ7_9GAMM</name>
<dbReference type="Proteomes" id="UP000006755">
    <property type="component" value="Unassembled WGS sequence"/>
</dbReference>
<proteinExistence type="predicted"/>
<keyword evidence="3" id="KW-1185">Reference proteome</keyword>
<organism evidence="2 3">
    <name type="scientific">Gallaecimonas xiamenensis 3-C-1</name>
    <dbReference type="NCBI Taxonomy" id="745411"/>
    <lineage>
        <taxon>Bacteria</taxon>
        <taxon>Pseudomonadati</taxon>
        <taxon>Pseudomonadota</taxon>
        <taxon>Gammaproteobacteria</taxon>
        <taxon>Enterobacterales</taxon>
        <taxon>Gallaecimonadaceae</taxon>
        <taxon>Gallaecimonas</taxon>
    </lineage>
</organism>
<dbReference type="OrthoDB" id="7060514at2"/>